<evidence type="ECO:0000313" key="2">
    <source>
        <dbReference type="EMBL" id="MQL80895.1"/>
    </source>
</evidence>
<name>A0A843UBL3_COLES</name>
<keyword evidence="1" id="KW-1133">Transmembrane helix</keyword>
<reference evidence="2" key="1">
    <citation type="submission" date="2017-07" db="EMBL/GenBank/DDBJ databases">
        <title>Taro Niue Genome Assembly and Annotation.</title>
        <authorList>
            <person name="Atibalentja N."/>
            <person name="Keating K."/>
            <person name="Fields C.J."/>
        </authorList>
    </citation>
    <scope>NUCLEOTIDE SEQUENCE</scope>
    <source>
        <strain evidence="2">Niue_2</strain>
        <tissue evidence="2">Leaf</tissue>
    </source>
</reference>
<sequence length="181" mass="20245">MAIVTWSLSRQADRSHLGGRRFNTKAVPHFPLSPFLFSFFLLLPLLSSLVILQRFLVLVLRWCHPVRAGDVLVVLGARRGWPFRGEGPNGSALLFESMLPSPCGMFVSCFGVVSRRTALEPPPPAENMTAIEVAMMSRLAILPRHHCDTLERRNLVTTAWATATVRLLNRQGARRAEETGW</sequence>
<accession>A0A843UBL3</accession>
<proteinExistence type="predicted"/>
<protein>
    <submittedName>
        <fullName evidence="2">Uncharacterized protein</fullName>
    </submittedName>
</protein>
<keyword evidence="3" id="KW-1185">Reference proteome</keyword>
<dbReference type="Proteomes" id="UP000652761">
    <property type="component" value="Unassembled WGS sequence"/>
</dbReference>
<dbReference type="EMBL" id="NMUH01000533">
    <property type="protein sequence ID" value="MQL80895.1"/>
    <property type="molecule type" value="Genomic_DNA"/>
</dbReference>
<keyword evidence="1" id="KW-0812">Transmembrane</keyword>
<gene>
    <name evidence="2" type="ORF">Taro_013349</name>
</gene>
<keyword evidence="1" id="KW-0472">Membrane</keyword>
<dbReference type="AlphaFoldDB" id="A0A843UBL3"/>
<feature type="transmembrane region" description="Helical" evidence="1">
    <location>
        <begin position="32"/>
        <end position="52"/>
    </location>
</feature>
<evidence type="ECO:0000313" key="3">
    <source>
        <dbReference type="Proteomes" id="UP000652761"/>
    </source>
</evidence>
<organism evidence="2 3">
    <name type="scientific">Colocasia esculenta</name>
    <name type="common">Wild taro</name>
    <name type="synonym">Arum esculentum</name>
    <dbReference type="NCBI Taxonomy" id="4460"/>
    <lineage>
        <taxon>Eukaryota</taxon>
        <taxon>Viridiplantae</taxon>
        <taxon>Streptophyta</taxon>
        <taxon>Embryophyta</taxon>
        <taxon>Tracheophyta</taxon>
        <taxon>Spermatophyta</taxon>
        <taxon>Magnoliopsida</taxon>
        <taxon>Liliopsida</taxon>
        <taxon>Araceae</taxon>
        <taxon>Aroideae</taxon>
        <taxon>Colocasieae</taxon>
        <taxon>Colocasia</taxon>
    </lineage>
</organism>
<comment type="caution">
    <text evidence="2">The sequence shown here is derived from an EMBL/GenBank/DDBJ whole genome shotgun (WGS) entry which is preliminary data.</text>
</comment>
<evidence type="ECO:0000256" key="1">
    <source>
        <dbReference type="SAM" id="Phobius"/>
    </source>
</evidence>